<keyword evidence="3" id="KW-0611">Plant defense</keyword>
<evidence type="ECO:0000256" key="3">
    <source>
        <dbReference type="ARBA" id="ARBA00022821"/>
    </source>
</evidence>
<dbReference type="OrthoDB" id="1658288at2759"/>
<keyword evidence="2 7" id="KW-0378">Hydrolase</keyword>
<protein>
    <recommendedName>
        <fullName evidence="8">Patatin</fullName>
        <ecNumber evidence="8">3.1.1.-</ecNumber>
    </recommendedName>
</protein>
<keyword evidence="5 7" id="KW-0443">Lipid metabolism</keyword>
<keyword evidence="4 7" id="KW-0442">Lipid degradation</keyword>
<feature type="active site" description="Proton acceptor" evidence="7">
    <location>
        <position position="180"/>
    </location>
</feature>
<evidence type="ECO:0000256" key="4">
    <source>
        <dbReference type="ARBA" id="ARBA00022963"/>
    </source>
</evidence>
<dbReference type="InterPro" id="IPR002641">
    <property type="entry name" value="PNPLA_dom"/>
</dbReference>
<comment type="function">
    <text evidence="6">Possesses non-specific lipolytic acyl hydrolase (LAH) activity. Hydrolyzes phospholipids as well as galactolipids. May play a role in disease resistance.</text>
</comment>
<evidence type="ECO:0000313" key="11">
    <source>
        <dbReference type="Proteomes" id="UP000324897"/>
    </source>
</evidence>
<comment type="domain">
    <text evidence="8">The nitrogen atoms of the two glycine residues in the GGXR motif define the oxyanion hole, and stabilize the oxyanion that forms during the nucleophilic attack by the catalytic serine during substrate cleavage.</text>
</comment>
<dbReference type="Gramene" id="TVT99411">
    <property type="protein sequence ID" value="TVT99411"/>
    <property type="gene ID" value="EJB05_55231"/>
</dbReference>
<evidence type="ECO:0000256" key="2">
    <source>
        <dbReference type="ARBA" id="ARBA00022801"/>
    </source>
</evidence>
<evidence type="ECO:0000313" key="10">
    <source>
        <dbReference type="EMBL" id="TVT99411.1"/>
    </source>
</evidence>
<evidence type="ECO:0000256" key="1">
    <source>
        <dbReference type="ARBA" id="ARBA00010240"/>
    </source>
</evidence>
<dbReference type="PANTHER" id="PTHR32176">
    <property type="entry name" value="XYLOSE ISOMERASE"/>
    <property type="match status" value="1"/>
</dbReference>
<dbReference type="EC" id="3.1.1.-" evidence="8"/>
<dbReference type="FunFam" id="3.40.1090.10:FF:000005">
    <property type="entry name" value="Patatin"/>
    <property type="match status" value="1"/>
</dbReference>
<dbReference type="GO" id="GO:0047372">
    <property type="term" value="F:monoacylglycerol lipase activity"/>
    <property type="evidence" value="ECO:0007669"/>
    <property type="project" value="TreeGrafter"/>
</dbReference>
<comment type="function">
    <text evidence="8">Lipolytic acyl hydrolase (LAH).</text>
</comment>
<organism evidence="10 11">
    <name type="scientific">Eragrostis curvula</name>
    <name type="common">weeping love grass</name>
    <dbReference type="NCBI Taxonomy" id="38414"/>
    <lineage>
        <taxon>Eukaryota</taxon>
        <taxon>Viridiplantae</taxon>
        <taxon>Streptophyta</taxon>
        <taxon>Embryophyta</taxon>
        <taxon>Tracheophyta</taxon>
        <taxon>Spermatophyta</taxon>
        <taxon>Magnoliopsida</taxon>
        <taxon>Liliopsida</taxon>
        <taxon>Poales</taxon>
        <taxon>Poaceae</taxon>
        <taxon>PACMAD clade</taxon>
        <taxon>Chloridoideae</taxon>
        <taxon>Eragrostideae</taxon>
        <taxon>Eragrostidinae</taxon>
        <taxon>Eragrostis</taxon>
    </lineage>
</organism>
<comment type="similarity">
    <text evidence="1 8">Belongs to the patatin family.</text>
</comment>
<dbReference type="InterPro" id="IPR016035">
    <property type="entry name" value="Acyl_Trfase/lysoPLipase"/>
</dbReference>
<evidence type="ECO:0000256" key="5">
    <source>
        <dbReference type="ARBA" id="ARBA00023098"/>
    </source>
</evidence>
<dbReference type="Pfam" id="PF01734">
    <property type="entry name" value="Patatin"/>
    <property type="match status" value="1"/>
</dbReference>
<dbReference type="PANTHER" id="PTHR32176:SF51">
    <property type="entry name" value="PATATIN"/>
    <property type="match status" value="1"/>
</dbReference>
<gene>
    <name evidence="10" type="ORF">EJB05_55231</name>
</gene>
<sequence length="366" mass="40827">MCDMFIWLQKLDGADARIADYFDVIAGTSNGGLITAMLTAPGKDNRPLFAARDINKFYYDHGPNIFPQRSWWHQKLFSKILNATMGPKYDGKALHEQIKKVLPQEIKVADTLSNIVVPTFDVKKMQPVIFSTFEAKKEVQKNASLSDVCIGTSAAPTYFPPISFTTKDVHGKPHEFHLVDGGVVANNPTMAAMSMLNKEMLRLRQELVIKGNDKYKNFIIISIGTGSAKQAKKFSAEEMAKWGKFHWISNGDGASIIDVCFQASADMVDIHAAVRFEDIGCEKNYLRIQADDLEGNTASMDLATKENMDDLVKIGNDLLNKPVARVNIDTGVYEPVNEGTNAEALKNFAGMLFKERKDRKKTQHLK</sequence>
<dbReference type="GO" id="GO:0004620">
    <property type="term" value="F:phospholipase activity"/>
    <property type="evidence" value="ECO:0007669"/>
    <property type="project" value="TreeGrafter"/>
</dbReference>
<name>A0A5J9SKA0_9POAL</name>
<feature type="domain" description="PNPLA" evidence="9">
    <location>
        <begin position="1"/>
        <end position="193"/>
    </location>
</feature>
<proteinExistence type="inferred from homology"/>
<dbReference type="Gene3D" id="3.40.1090.10">
    <property type="entry name" value="Cytosolic phospholipase A2 catalytic domain"/>
    <property type="match status" value="1"/>
</dbReference>
<dbReference type="PROSITE" id="PS51635">
    <property type="entry name" value="PNPLA"/>
    <property type="match status" value="1"/>
</dbReference>
<dbReference type="GO" id="GO:0006952">
    <property type="term" value="P:defense response"/>
    <property type="evidence" value="ECO:0007669"/>
    <property type="project" value="UniProtKB-KW"/>
</dbReference>
<comment type="caution">
    <text evidence="7">Lacks conserved residue(s) required for the propagation of feature annotation.</text>
</comment>
<evidence type="ECO:0000256" key="8">
    <source>
        <dbReference type="RuleBase" id="RU361262"/>
    </source>
</evidence>
<reference evidence="10 11" key="1">
    <citation type="journal article" date="2019" name="Sci. Rep.">
        <title>A high-quality genome of Eragrostis curvula grass provides insights into Poaceae evolution and supports new strategies to enhance forage quality.</title>
        <authorList>
            <person name="Carballo J."/>
            <person name="Santos B.A.C.M."/>
            <person name="Zappacosta D."/>
            <person name="Garbus I."/>
            <person name="Selva J.P."/>
            <person name="Gallo C.A."/>
            <person name="Diaz A."/>
            <person name="Albertini E."/>
            <person name="Caccamo M."/>
            <person name="Echenique V."/>
        </authorList>
    </citation>
    <scope>NUCLEOTIDE SEQUENCE [LARGE SCALE GENOMIC DNA]</scope>
    <source>
        <strain evidence="11">cv. Victoria</strain>
        <tissue evidence="10">Leaf</tissue>
    </source>
</reference>
<feature type="short sequence motif" description="GXSXG" evidence="7">
    <location>
        <begin position="27"/>
        <end position="31"/>
    </location>
</feature>
<dbReference type="SUPFAM" id="SSF52151">
    <property type="entry name" value="FabD/lysophospholipase-like"/>
    <property type="match status" value="1"/>
</dbReference>
<evidence type="ECO:0000259" key="9">
    <source>
        <dbReference type="PROSITE" id="PS51635"/>
    </source>
</evidence>
<evidence type="ECO:0000256" key="6">
    <source>
        <dbReference type="ARBA" id="ARBA00025642"/>
    </source>
</evidence>
<keyword evidence="11" id="KW-1185">Reference proteome</keyword>
<accession>A0A5J9SKA0</accession>
<comment type="caution">
    <text evidence="10">The sequence shown here is derived from an EMBL/GenBank/DDBJ whole genome shotgun (WGS) entry which is preliminary data.</text>
</comment>
<dbReference type="AlphaFoldDB" id="A0A5J9SKA0"/>
<dbReference type="EMBL" id="RWGY01000722">
    <property type="protein sequence ID" value="TVT99411.1"/>
    <property type="molecule type" value="Genomic_DNA"/>
</dbReference>
<feature type="active site" description="Nucleophile" evidence="7">
    <location>
        <position position="29"/>
    </location>
</feature>
<feature type="non-terminal residue" evidence="10">
    <location>
        <position position="1"/>
    </location>
</feature>
<dbReference type="GO" id="GO:0016042">
    <property type="term" value="P:lipid catabolic process"/>
    <property type="evidence" value="ECO:0007669"/>
    <property type="project" value="UniProtKB-UniRule"/>
</dbReference>
<evidence type="ECO:0000256" key="7">
    <source>
        <dbReference type="PROSITE-ProRule" id="PRU01161"/>
    </source>
</evidence>
<dbReference type="Proteomes" id="UP000324897">
    <property type="component" value="Unassembled WGS sequence"/>
</dbReference>
<feature type="short sequence motif" description="DGA/G" evidence="7">
    <location>
        <begin position="180"/>
        <end position="182"/>
    </location>
</feature>